<evidence type="ECO:0000256" key="10">
    <source>
        <dbReference type="RuleBase" id="RU000384"/>
    </source>
</evidence>
<evidence type="ECO:0000256" key="5">
    <source>
        <dbReference type="ARBA" id="ARBA00022598"/>
    </source>
</evidence>
<comment type="subcellular location">
    <subcellularLocation>
        <location evidence="1">Cytoplasm</location>
    </subcellularLocation>
</comment>
<dbReference type="SMART" id="SM01230">
    <property type="entry name" value="Gln-synt_C"/>
    <property type="match status" value="1"/>
</dbReference>
<dbReference type="GO" id="GO:0004356">
    <property type="term" value="F:glutamine synthetase activity"/>
    <property type="evidence" value="ECO:0007669"/>
    <property type="project" value="UniProtKB-EC"/>
</dbReference>
<dbReference type="InterPro" id="IPR008147">
    <property type="entry name" value="Gln_synt_N"/>
</dbReference>
<dbReference type="PROSITE" id="PS00181">
    <property type="entry name" value="GLNA_ATP"/>
    <property type="match status" value="1"/>
</dbReference>
<dbReference type="InterPro" id="IPR050292">
    <property type="entry name" value="Glutamine_Synthetase"/>
</dbReference>
<protein>
    <recommendedName>
        <fullName evidence="3 11">Glutamine synthetase</fullName>
        <ecNumber evidence="3 11">6.3.1.2</ecNumber>
    </recommendedName>
</protein>
<keyword evidence="5 11" id="KW-0436">Ligase</keyword>
<feature type="domain" description="GS beta-grasp" evidence="12">
    <location>
        <begin position="42"/>
        <end position="124"/>
    </location>
</feature>
<evidence type="ECO:0000256" key="9">
    <source>
        <dbReference type="PROSITE-ProRule" id="PRU01330"/>
    </source>
</evidence>
<dbReference type="PANTHER" id="PTHR20852">
    <property type="entry name" value="GLUTAMINE SYNTHETASE"/>
    <property type="match status" value="1"/>
</dbReference>
<evidence type="ECO:0000256" key="4">
    <source>
        <dbReference type="ARBA" id="ARBA00022490"/>
    </source>
</evidence>
<dbReference type="Pfam" id="PF00120">
    <property type="entry name" value="Gln-synt_C"/>
    <property type="match status" value="1"/>
</dbReference>
<dbReference type="InterPro" id="IPR027302">
    <property type="entry name" value="Gln_synth_N_conserv_site"/>
</dbReference>
<dbReference type="AlphaFoldDB" id="A0A1S6WN51"/>
<sequence>MMRAVQGLRLMSSHLKQHVQINQTIRTTSSIMQPFMDLDQGGKYQAYYMWIDGSGQNLRGKTKTLNRPVTDPSELSNWNFDGSSTGQSLGENSDVYIHPKAIYRDPFRRNSNILVMCETYGPDDKPHPTNKRASCNEFMKRIADQKPWFGMEQEYTMFNSNGTHPYGWPTNGYPGPQGPYYCGVGADRIKGRMIVEAHYRACLYAGVNIGGTNAEVMPSQWEYQVGPCEGISICDQLWVSRWILCRVAEEFNVVISFDPKPIPGDWNGAGCHTNISTEAMRLPGGIRYIEEAVEKFSKKHAEHIAAYDPTGGEDNRRRLTGLHETASIDQFSSGVANRGASIRIPRHVADNGCGYFEDRRPSSNADPYLVTDRVIQTMLLDD</sequence>
<dbReference type="FunFam" id="3.10.20.70:FF:000004">
    <property type="entry name" value="Glutamine synthetase"/>
    <property type="match status" value="1"/>
</dbReference>
<dbReference type="PROSITE" id="PS51987">
    <property type="entry name" value="GS_CATALYTIC"/>
    <property type="match status" value="1"/>
</dbReference>
<dbReference type="InterPro" id="IPR036651">
    <property type="entry name" value="Gln_synt_N_sf"/>
</dbReference>
<dbReference type="PROSITE" id="PS00180">
    <property type="entry name" value="GLNA_1"/>
    <property type="match status" value="1"/>
</dbReference>
<feature type="domain" description="GS catalytic" evidence="13">
    <location>
        <begin position="131"/>
        <end position="382"/>
    </location>
</feature>
<keyword evidence="6 11" id="KW-0547">Nucleotide-binding</keyword>
<dbReference type="GO" id="GO:0005737">
    <property type="term" value="C:cytoplasm"/>
    <property type="evidence" value="ECO:0007669"/>
    <property type="project" value="UniProtKB-SubCell"/>
</dbReference>
<dbReference type="EMBL" id="KX853859">
    <property type="protein sequence ID" value="AQX17734.1"/>
    <property type="molecule type" value="mRNA"/>
</dbReference>
<proteinExistence type="evidence at transcript level"/>
<organism evidence="14">
    <name type="scientific">Bathyctena chuni</name>
    <name type="common">Comb jellyfish</name>
    <dbReference type="NCBI Taxonomy" id="1403704"/>
    <lineage>
        <taxon>Eukaryota</taxon>
        <taxon>Metazoa</taxon>
        <taxon>Ctenophora</taxon>
        <taxon>Tentaculata</taxon>
        <taxon>Cydippida</taxon>
        <taxon>Bathyctenidae</taxon>
        <taxon>Bathyctena</taxon>
    </lineage>
</organism>
<dbReference type="SUPFAM" id="SSF55931">
    <property type="entry name" value="Glutamine synthetase/guanido kinase"/>
    <property type="match status" value="1"/>
</dbReference>
<evidence type="ECO:0000259" key="13">
    <source>
        <dbReference type="PROSITE" id="PS51987"/>
    </source>
</evidence>
<dbReference type="Gene3D" id="3.10.20.70">
    <property type="entry name" value="Glutamine synthetase, N-terminal domain"/>
    <property type="match status" value="1"/>
</dbReference>
<dbReference type="Gene3D" id="3.30.590.10">
    <property type="entry name" value="Glutamine synthetase/guanido kinase, catalytic domain"/>
    <property type="match status" value="2"/>
</dbReference>
<dbReference type="EC" id="6.3.1.2" evidence="3 11"/>
<evidence type="ECO:0000256" key="6">
    <source>
        <dbReference type="ARBA" id="ARBA00022741"/>
    </source>
</evidence>
<evidence type="ECO:0000256" key="8">
    <source>
        <dbReference type="ARBA" id="ARBA00049436"/>
    </source>
</evidence>
<name>A0A1S6WN51_BATCU</name>
<dbReference type="FunFam" id="3.30.590.10:FF:000011">
    <property type="entry name" value="Glutamine synthetase"/>
    <property type="match status" value="1"/>
</dbReference>
<accession>A0A1S6WN51</accession>
<dbReference type="SUPFAM" id="SSF54368">
    <property type="entry name" value="Glutamine synthetase, N-terminal domain"/>
    <property type="match status" value="1"/>
</dbReference>
<evidence type="ECO:0000256" key="11">
    <source>
        <dbReference type="RuleBase" id="RU004356"/>
    </source>
</evidence>
<keyword evidence="4" id="KW-0963">Cytoplasm</keyword>
<comment type="similarity">
    <text evidence="2 9 10">Belongs to the glutamine synthetase family.</text>
</comment>
<dbReference type="InterPro" id="IPR014746">
    <property type="entry name" value="Gln_synth/guanido_kin_cat_dom"/>
</dbReference>
<dbReference type="PANTHER" id="PTHR20852:SF57">
    <property type="entry name" value="GLUTAMINE SYNTHETASE 2 CYTOPLASMIC"/>
    <property type="match status" value="1"/>
</dbReference>
<evidence type="ECO:0000256" key="7">
    <source>
        <dbReference type="ARBA" id="ARBA00022840"/>
    </source>
</evidence>
<evidence type="ECO:0000256" key="2">
    <source>
        <dbReference type="ARBA" id="ARBA00009897"/>
    </source>
</evidence>
<evidence type="ECO:0000313" key="14">
    <source>
        <dbReference type="EMBL" id="AQX17734.1"/>
    </source>
</evidence>
<evidence type="ECO:0000259" key="12">
    <source>
        <dbReference type="PROSITE" id="PS51986"/>
    </source>
</evidence>
<dbReference type="InterPro" id="IPR027303">
    <property type="entry name" value="Gln_synth_gly_rich_site"/>
</dbReference>
<dbReference type="GO" id="GO:0005524">
    <property type="term" value="F:ATP binding"/>
    <property type="evidence" value="ECO:0007669"/>
    <property type="project" value="UniProtKB-KW"/>
</dbReference>
<comment type="catalytic activity">
    <reaction evidence="8 11">
        <text>L-glutamate + NH4(+) + ATP = L-glutamine + ADP + phosphate + H(+)</text>
        <dbReference type="Rhea" id="RHEA:16169"/>
        <dbReference type="ChEBI" id="CHEBI:15378"/>
        <dbReference type="ChEBI" id="CHEBI:28938"/>
        <dbReference type="ChEBI" id="CHEBI:29985"/>
        <dbReference type="ChEBI" id="CHEBI:30616"/>
        <dbReference type="ChEBI" id="CHEBI:43474"/>
        <dbReference type="ChEBI" id="CHEBI:58359"/>
        <dbReference type="ChEBI" id="CHEBI:456216"/>
        <dbReference type="EC" id="6.3.1.2"/>
    </reaction>
</comment>
<dbReference type="PROSITE" id="PS51986">
    <property type="entry name" value="GS_BETA_GRASP"/>
    <property type="match status" value="1"/>
</dbReference>
<dbReference type="Pfam" id="PF03951">
    <property type="entry name" value="Gln-synt_N"/>
    <property type="match status" value="1"/>
</dbReference>
<dbReference type="InterPro" id="IPR008146">
    <property type="entry name" value="Gln_synth_cat_dom"/>
</dbReference>
<evidence type="ECO:0000256" key="3">
    <source>
        <dbReference type="ARBA" id="ARBA00012937"/>
    </source>
</evidence>
<evidence type="ECO:0000256" key="1">
    <source>
        <dbReference type="ARBA" id="ARBA00004496"/>
    </source>
</evidence>
<reference evidence="14" key="1">
    <citation type="submission" date="2016-09" db="EMBL/GenBank/DDBJ databases">
        <title>Transcriptomic survey across the phylum Ctenophora.</title>
        <authorList>
            <person name="Francis W.R."/>
            <person name="Haddock S.H.D."/>
        </authorList>
    </citation>
    <scope>NUCLEOTIDE SEQUENCE</scope>
    <source>
        <strain evidence="14">D423D8</strain>
    </source>
</reference>
<dbReference type="GO" id="GO:0006542">
    <property type="term" value="P:glutamine biosynthetic process"/>
    <property type="evidence" value="ECO:0007669"/>
    <property type="project" value="InterPro"/>
</dbReference>
<keyword evidence="7 11" id="KW-0067">ATP-binding</keyword>